<dbReference type="GO" id="GO:0001837">
    <property type="term" value="P:epithelial to mesenchymal transition"/>
    <property type="evidence" value="ECO:0007669"/>
    <property type="project" value="TreeGrafter"/>
</dbReference>
<dbReference type="GO" id="GO:0005024">
    <property type="term" value="F:transforming growth factor beta receptor activity"/>
    <property type="evidence" value="ECO:0007669"/>
    <property type="project" value="TreeGrafter"/>
</dbReference>
<dbReference type="GO" id="GO:0005539">
    <property type="term" value="F:glycosaminoglycan binding"/>
    <property type="evidence" value="ECO:0007669"/>
    <property type="project" value="TreeGrafter"/>
</dbReference>
<evidence type="ECO:0000256" key="2">
    <source>
        <dbReference type="ARBA" id="ARBA00023157"/>
    </source>
</evidence>
<feature type="domain" description="ZP-C" evidence="5">
    <location>
        <begin position="241"/>
        <end position="303"/>
    </location>
</feature>
<dbReference type="GO" id="GO:0005114">
    <property type="term" value="F:type II transforming growth factor beta receptor binding"/>
    <property type="evidence" value="ECO:0007669"/>
    <property type="project" value="TreeGrafter"/>
</dbReference>
<dbReference type="GO" id="GO:0050431">
    <property type="term" value="F:transforming growth factor beta binding"/>
    <property type="evidence" value="ECO:0007669"/>
    <property type="project" value="TreeGrafter"/>
</dbReference>
<protein>
    <recommendedName>
        <fullName evidence="5">ZP-C domain-containing protein</fullName>
    </recommendedName>
</protein>
<dbReference type="Gene3D" id="2.60.40.4100">
    <property type="entry name" value="Zona pellucida, ZP-C domain"/>
    <property type="match status" value="1"/>
</dbReference>
<evidence type="ECO:0000256" key="3">
    <source>
        <dbReference type="SAM" id="MobiDB-lite"/>
    </source>
</evidence>
<organism evidence="6 7">
    <name type="scientific">Eptatretus burgeri</name>
    <name type="common">Inshore hagfish</name>
    <dbReference type="NCBI Taxonomy" id="7764"/>
    <lineage>
        <taxon>Eukaryota</taxon>
        <taxon>Metazoa</taxon>
        <taxon>Chordata</taxon>
        <taxon>Craniata</taxon>
        <taxon>Vertebrata</taxon>
        <taxon>Cyclostomata</taxon>
        <taxon>Myxini</taxon>
        <taxon>Myxiniformes</taxon>
        <taxon>Myxinidae</taxon>
        <taxon>Eptatretinae</taxon>
        <taxon>Eptatretus</taxon>
    </lineage>
</organism>
<dbReference type="Ensembl" id="ENSEBUT00000009752.1">
    <property type="protein sequence ID" value="ENSEBUP00000009230.1"/>
    <property type="gene ID" value="ENSEBUG00000005947.1"/>
</dbReference>
<reference evidence="6" key="1">
    <citation type="submission" date="2025-08" db="UniProtKB">
        <authorList>
            <consortium name="Ensembl"/>
        </authorList>
    </citation>
    <scope>IDENTIFICATION</scope>
</reference>
<feature type="region of interest" description="Disordered" evidence="3">
    <location>
        <begin position="586"/>
        <end position="605"/>
    </location>
</feature>
<keyword evidence="2" id="KW-1015">Disulfide bond</keyword>
<dbReference type="PANTHER" id="PTHR14002">
    <property type="entry name" value="ENDOGLIN/TGF-BETA RECEPTOR TYPE III"/>
    <property type="match status" value="1"/>
</dbReference>
<keyword evidence="4" id="KW-1133">Transmembrane helix</keyword>
<keyword evidence="4" id="KW-0472">Membrane</keyword>
<dbReference type="PANTHER" id="PTHR14002:SF56">
    <property type="entry name" value="TRANSFORMING GROWTH FACTOR BETA RECEPTOR TYPE 3-LIKE ISOFORM X1"/>
    <property type="match status" value="1"/>
</dbReference>
<dbReference type="GO" id="GO:0016477">
    <property type="term" value="P:cell migration"/>
    <property type="evidence" value="ECO:0007669"/>
    <property type="project" value="TreeGrafter"/>
</dbReference>
<feature type="compositionally biased region" description="Polar residues" evidence="3">
    <location>
        <begin position="462"/>
        <end position="473"/>
    </location>
</feature>
<evidence type="ECO:0000313" key="7">
    <source>
        <dbReference type="Proteomes" id="UP000694388"/>
    </source>
</evidence>
<evidence type="ECO:0000259" key="5">
    <source>
        <dbReference type="Pfam" id="PF00100"/>
    </source>
</evidence>
<evidence type="ECO:0000256" key="1">
    <source>
        <dbReference type="ARBA" id="ARBA00022729"/>
    </source>
</evidence>
<dbReference type="InterPro" id="IPR055355">
    <property type="entry name" value="ZP-C"/>
</dbReference>
<sequence length="624" mass="68531">MGCLGSTASTTTREFHVIQLGSSGLSRDQANVVVEVIAMKRMSLPHQLLLILQCKKPVTWKLIGRGFVDTIDVVVNEADDVELKSSSLTMRRIPLDKSEWLMHEEPTSVTRCETGNYVKLELWWPESVISSNSTANGVQHEEGTDVRWQQNPNSTASSGIFKTKRCQVGCKLQPPPSGRAPLSTVQPSTLAHQAFSAIPTFSSATIEDRDLPSTTNYNHNLQLQTTNFTNLGLPSPPRARDITFRMEVFHTDLFRLPHDRVLSAKPGQRIYIQITMTTTDSRLSFLLESCLLSLSSDPKGSPRRGFPRISSSTPVVTPSLSLIESLCPNGSLGLEFYQTPSPQNLSPGEQQINHRFSFRAQPVVSFPGRPSKSRSRLSVSNGDQTGLGQGFARSPFAAASAVVFLHCKLAVCSKGTPIGALPKCKDRDEVCRKEGGNLHNITSPINYTLTRPIHMQPEDAFTGQNKTPSCSKSWTHKPPSPPRKDPSQSPSVVLWVAMILSFSSFLLGAALVAAIWCIYRNTDPRSSARSPRNLANDGQSDWSELGRFQFKQAVGVALSPFPGETEHVRLQKEDVGKFCSKLLTTERHGETEREENDAWKTPGGSQALALSLPRGASNIQCSIV</sequence>
<dbReference type="GO" id="GO:0017015">
    <property type="term" value="P:regulation of transforming growth factor beta receptor signaling pathway"/>
    <property type="evidence" value="ECO:0007669"/>
    <property type="project" value="TreeGrafter"/>
</dbReference>
<dbReference type="GO" id="GO:0007179">
    <property type="term" value="P:transforming growth factor beta receptor signaling pathway"/>
    <property type="evidence" value="ECO:0007669"/>
    <property type="project" value="TreeGrafter"/>
</dbReference>
<proteinExistence type="predicted"/>
<dbReference type="Proteomes" id="UP000694388">
    <property type="component" value="Unplaced"/>
</dbReference>
<keyword evidence="4" id="KW-0812">Transmembrane</keyword>
<feature type="transmembrane region" description="Helical" evidence="4">
    <location>
        <begin position="492"/>
        <end position="519"/>
    </location>
</feature>
<keyword evidence="1" id="KW-0732">Signal</keyword>
<keyword evidence="7" id="KW-1185">Reference proteome</keyword>
<evidence type="ECO:0000313" key="6">
    <source>
        <dbReference type="Ensembl" id="ENSEBUP00000009230.1"/>
    </source>
</evidence>
<evidence type="ECO:0000256" key="4">
    <source>
        <dbReference type="SAM" id="Phobius"/>
    </source>
</evidence>
<dbReference type="AlphaFoldDB" id="A0A8C4Q2Y0"/>
<name>A0A8C4Q2Y0_EPTBU</name>
<reference evidence="6" key="2">
    <citation type="submission" date="2025-09" db="UniProtKB">
        <authorList>
            <consortium name="Ensembl"/>
        </authorList>
    </citation>
    <scope>IDENTIFICATION</scope>
</reference>
<feature type="region of interest" description="Disordered" evidence="3">
    <location>
        <begin position="458"/>
        <end position="488"/>
    </location>
</feature>
<dbReference type="Pfam" id="PF00100">
    <property type="entry name" value="Zona_pellucida"/>
    <property type="match status" value="1"/>
</dbReference>
<dbReference type="InterPro" id="IPR042235">
    <property type="entry name" value="ZP-C_dom"/>
</dbReference>
<accession>A0A8C4Q2Y0</accession>